<dbReference type="NCBIfam" id="NF047389">
    <property type="entry name" value="ATPase_Sll1717"/>
    <property type="match status" value="1"/>
</dbReference>
<evidence type="ECO:0008006" key="3">
    <source>
        <dbReference type="Google" id="ProtNLM"/>
    </source>
</evidence>
<proteinExistence type="predicted"/>
<reference evidence="1 2" key="1">
    <citation type="submission" date="2018-11" db="EMBL/GenBank/DDBJ databases">
        <title>Species Designations Belie Phenotypic and Genotypic Heterogeneity in Oral Streptococci.</title>
        <authorList>
            <person name="Velsko I."/>
        </authorList>
    </citation>
    <scope>NUCLEOTIDE SEQUENCE [LARGE SCALE GENOMIC DNA]</scope>
    <source>
        <strain evidence="1 2">BCC05</strain>
    </source>
</reference>
<evidence type="ECO:0000313" key="2">
    <source>
        <dbReference type="Proteomes" id="UP000269220"/>
    </source>
</evidence>
<evidence type="ECO:0000313" key="1">
    <source>
        <dbReference type="EMBL" id="RSK21015.1"/>
    </source>
</evidence>
<dbReference type="InterPro" id="IPR027417">
    <property type="entry name" value="P-loop_NTPase"/>
</dbReference>
<comment type="caution">
    <text evidence="1">The sequence shown here is derived from an EMBL/GenBank/DDBJ whole genome shotgun (WGS) entry which is preliminary data.</text>
</comment>
<dbReference type="RefSeq" id="WP_125458506.1">
    <property type="nucleotide sequence ID" value="NZ_RMVN01000010.1"/>
</dbReference>
<dbReference type="InterPro" id="IPR059206">
    <property type="entry name" value="Sll1717-like"/>
</dbReference>
<dbReference type="EMBL" id="RMVN01000010">
    <property type="protein sequence ID" value="RSK21015.1"/>
    <property type="molecule type" value="Genomic_DNA"/>
</dbReference>
<sequence length="504" mass="59770">MKLNEVRIKDFNFGDVDGSDESLEPKFQDLFYDEDSFYEKELSKKKKFIIYGRKGTGKTLLASYLNEKMRRNANQSSKIVSYDEYIYEKLKEFKYDSVKKEEQSLFWRYVFLQQFVDLIKKDYEYARFWQFYRKRKIKKLIESVTRQFLEVQQFINEDSTEIKNSGKFNSKISDLGAELQVNSSSGSTQKTTSIESPYFKKYKEIETEVLNYLKASSKVYFIFFDDMDRLEETMDLDEFIDLMISMIYGAQSLNRKIEGNSKIVLLLRSDILKLLFGKSGDVNKPITSGGIELIWYESNAAASDSPLIKMVLYKMSKSIDDNIPLSEIRRNFFPTKDTIFKYMMSRSFGRPRDIVSFFNIYKKKFPEDQKIVLNNMQRVEKEYSEWFYKEISNELKITGKFDEVDKLLKSISELGKYEFTYHKLFDFMQKRQGNTDELLELLTLLVQLGVLGIRLNTGNIEFRYRDYNIDKPVNIHTKFVVHYGLRKLLSISFNDDNEKNIIYQ</sequence>
<dbReference type="Gene3D" id="3.40.50.300">
    <property type="entry name" value="P-loop containing nucleotide triphosphate hydrolases"/>
    <property type="match status" value="1"/>
</dbReference>
<dbReference type="SUPFAM" id="SSF52540">
    <property type="entry name" value="P-loop containing nucleoside triphosphate hydrolases"/>
    <property type="match status" value="1"/>
</dbReference>
<name>A0A3R9N182_STROR</name>
<accession>A0A3R9N182</accession>
<protein>
    <recommendedName>
        <fullName evidence="3">FunZ protein</fullName>
    </recommendedName>
</protein>
<dbReference type="AlphaFoldDB" id="A0A3R9N182"/>
<gene>
    <name evidence="1" type="ORF">D8800_07535</name>
</gene>
<organism evidence="1 2">
    <name type="scientific">Streptococcus oralis</name>
    <dbReference type="NCBI Taxonomy" id="1303"/>
    <lineage>
        <taxon>Bacteria</taxon>
        <taxon>Bacillati</taxon>
        <taxon>Bacillota</taxon>
        <taxon>Bacilli</taxon>
        <taxon>Lactobacillales</taxon>
        <taxon>Streptococcaceae</taxon>
        <taxon>Streptococcus</taxon>
    </lineage>
</organism>
<dbReference type="Proteomes" id="UP000269220">
    <property type="component" value="Unassembled WGS sequence"/>
</dbReference>